<comment type="caution">
    <text evidence="2">The sequence shown here is derived from an EMBL/GenBank/DDBJ whole genome shotgun (WGS) entry which is preliminary data.</text>
</comment>
<dbReference type="AlphaFoldDB" id="A0AAW0HXJ1"/>
<organism evidence="2 3">
    <name type="scientific">Myodes glareolus</name>
    <name type="common">Bank vole</name>
    <name type="synonym">Clethrionomys glareolus</name>
    <dbReference type="NCBI Taxonomy" id="447135"/>
    <lineage>
        <taxon>Eukaryota</taxon>
        <taxon>Metazoa</taxon>
        <taxon>Chordata</taxon>
        <taxon>Craniata</taxon>
        <taxon>Vertebrata</taxon>
        <taxon>Euteleostomi</taxon>
        <taxon>Mammalia</taxon>
        <taxon>Eutheria</taxon>
        <taxon>Euarchontoglires</taxon>
        <taxon>Glires</taxon>
        <taxon>Rodentia</taxon>
        <taxon>Myomorpha</taxon>
        <taxon>Muroidea</taxon>
        <taxon>Cricetidae</taxon>
        <taxon>Arvicolinae</taxon>
        <taxon>Myodes</taxon>
    </lineage>
</organism>
<keyword evidence="3" id="KW-1185">Reference proteome</keyword>
<reference evidence="2 3" key="1">
    <citation type="journal article" date="2023" name="bioRxiv">
        <title>Conserved and derived expression patterns and positive selection on dental genes reveal complex evolutionary context of ever-growing rodent molars.</title>
        <authorList>
            <person name="Calamari Z.T."/>
            <person name="Song A."/>
            <person name="Cohen E."/>
            <person name="Akter M."/>
            <person name="Roy R.D."/>
            <person name="Hallikas O."/>
            <person name="Christensen M.M."/>
            <person name="Li P."/>
            <person name="Marangoni P."/>
            <person name="Jernvall J."/>
            <person name="Klein O.D."/>
        </authorList>
    </citation>
    <scope>NUCLEOTIDE SEQUENCE [LARGE SCALE GENOMIC DNA]</scope>
    <source>
        <strain evidence="2">V071</strain>
    </source>
</reference>
<accession>A0AAW0HXJ1</accession>
<dbReference type="Proteomes" id="UP001488838">
    <property type="component" value="Unassembled WGS sequence"/>
</dbReference>
<sequence>MEDHNPKEPEQLWKPFIGRDL</sequence>
<dbReference type="EMBL" id="JBBHLL010000286">
    <property type="protein sequence ID" value="KAK7806952.1"/>
    <property type="molecule type" value="Genomic_DNA"/>
</dbReference>
<evidence type="ECO:0000256" key="1">
    <source>
        <dbReference type="SAM" id="MobiDB-lite"/>
    </source>
</evidence>
<name>A0AAW0HXJ1_MYOGA</name>
<evidence type="ECO:0000313" key="2">
    <source>
        <dbReference type="EMBL" id="KAK7806952.1"/>
    </source>
</evidence>
<proteinExistence type="predicted"/>
<evidence type="ECO:0000313" key="3">
    <source>
        <dbReference type="Proteomes" id="UP001488838"/>
    </source>
</evidence>
<gene>
    <name evidence="2" type="ORF">U0070_009445</name>
</gene>
<feature type="region of interest" description="Disordered" evidence="1">
    <location>
        <begin position="1"/>
        <end position="21"/>
    </location>
</feature>
<protein>
    <submittedName>
        <fullName evidence="2">Uncharacterized protein</fullName>
    </submittedName>
</protein>